<dbReference type="NCBIfam" id="TIGR00756">
    <property type="entry name" value="PPR"/>
    <property type="match status" value="1"/>
</dbReference>
<dbReference type="InterPro" id="IPR011990">
    <property type="entry name" value="TPR-like_helical_dom_sf"/>
</dbReference>
<dbReference type="PANTHER" id="PTHR47926">
    <property type="entry name" value="PENTATRICOPEPTIDE REPEAT-CONTAINING PROTEIN"/>
    <property type="match status" value="1"/>
</dbReference>
<evidence type="ECO:0000256" key="1">
    <source>
        <dbReference type="ARBA" id="ARBA00022737"/>
    </source>
</evidence>
<dbReference type="InParanoid" id="D8RQ23"/>
<dbReference type="GO" id="GO:0048731">
    <property type="term" value="P:system development"/>
    <property type="evidence" value="ECO:0007669"/>
    <property type="project" value="UniProtKB-ARBA"/>
</dbReference>
<dbReference type="Pfam" id="PF20431">
    <property type="entry name" value="E_motif"/>
    <property type="match status" value="1"/>
</dbReference>
<proteinExistence type="predicted"/>
<dbReference type="HOGENOM" id="CLU_002706_0_0_1"/>
<organism evidence="4">
    <name type="scientific">Selaginella moellendorffii</name>
    <name type="common">Spikemoss</name>
    <dbReference type="NCBI Taxonomy" id="88036"/>
    <lineage>
        <taxon>Eukaryota</taxon>
        <taxon>Viridiplantae</taxon>
        <taxon>Streptophyta</taxon>
        <taxon>Embryophyta</taxon>
        <taxon>Tracheophyta</taxon>
        <taxon>Lycopodiopsida</taxon>
        <taxon>Selaginellales</taxon>
        <taxon>Selaginellaceae</taxon>
        <taxon>Selaginella</taxon>
    </lineage>
</organism>
<dbReference type="InterPro" id="IPR046960">
    <property type="entry name" value="PPR_At4g14850-like_plant"/>
</dbReference>
<dbReference type="OrthoDB" id="185373at2759"/>
<dbReference type="Gene3D" id="1.25.40.10">
    <property type="entry name" value="Tetratricopeptide repeat domain"/>
    <property type="match status" value="2"/>
</dbReference>
<sequence length="266" mass="29321">MLEQGIQADDFTYSSVLSACSKCGSSDLRSQAAGLLEKSMASASVVVKNAAVQLLARCEGLSSARKKFEAMGAERNDVSWNSMIAAFAEHGGLDQAMELYREMELEGVQPSEVTFMSILRACSHSGELEQAIRSFGCMQHDHCRLFPLQQQYRCVVDVLGRAGWLDQAEYFICGTEELERDPVAWLTLLGACSVHRDVDRGIQVANRVVELDSKGAAAIPALVLLSNIFAAAGRWDDVASLRRVIDQKTERQERIKRTCLPRAKFA</sequence>
<gene>
    <name evidence="3" type="ORF">SELMODRAFT_98781</name>
</gene>
<evidence type="ECO:0008006" key="5">
    <source>
        <dbReference type="Google" id="ProtNLM"/>
    </source>
</evidence>
<dbReference type="InterPro" id="IPR046848">
    <property type="entry name" value="E_motif"/>
</dbReference>
<reference evidence="3 4" key="1">
    <citation type="journal article" date="2011" name="Science">
        <title>The Selaginella genome identifies genetic changes associated with the evolution of vascular plants.</title>
        <authorList>
            <person name="Banks J.A."/>
            <person name="Nishiyama T."/>
            <person name="Hasebe M."/>
            <person name="Bowman J.L."/>
            <person name="Gribskov M."/>
            <person name="dePamphilis C."/>
            <person name="Albert V.A."/>
            <person name="Aono N."/>
            <person name="Aoyama T."/>
            <person name="Ambrose B.A."/>
            <person name="Ashton N.W."/>
            <person name="Axtell M.J."/>
            <person name="Barker E."/>
            <person name="Barker M.S."/>
            <person name="Bennetzen J.L."/>
            <person name="Bonawitz N.D."/>
            <person name="Chapple C."/>
            <person name="Cheng C."/>
            <person name="Correa L.G."/>
            <person name="Dacre M."/>
            <person name="DeBarry J."/>
            <person name="Dreyer I."/>
            <person name="Elias M."/>
            <person name="Engstrom E.M."/>
            <person name="Estelle M."/>
            <person name="Feng L."/>
            <person name="Finet C."/>
            <person name="Floyd S.K."/>
            <person name="Frommer W.B."/>
            <person name="Fujita T."/>
            <person name="Gramzow L."/>
            <person name="Gutensohn M."/>
            <person name="Harholt J."/>
            <person name="Hattori M."/>
            <person name="Heyl A."/>
            <person name="Hirai T."/>
            <person name="Hiwatashi Y."/>
            <person name="Ishikawa M."/>
            <person name="Iwata M."/>
            <person name="Karol K.G."/>
            <person name="Koehler B."/>
            <person name="Kolukisaoglu U."/>
            <person name="Kubo M."/>
            <person name="Kurata T."/>
            <person name="Lalonde S."/>
            <person name="Li K."/>
            <person name="Li Y."/>
            <person name="Litt A."/>
            <person name="Lyons E."/>
            <person name="Manning G."/>
            <person name="Maruyama T."/>
            <person name="Michael T.P."/>
            <person name="Mikami K."/>
            <person name="Miyazaki S."/>
            <person name="Morinaga S."/>
            <person name="Murata T."/>
            <person name="Mueller-Roeber B."/>
            <person name="Nelson D.R."/>
            <person name="Obara M."/>
            <person name="Oguri Y."/>
            <person name="Olmstead R.G."/>
            <person name="Onodera N."/>
            <person name="Petersen B.L."/>
            <person name="Pils B."/>
            <person name="Prigge M."/>
            <person name="Rensing S.A."/>
            <person name="Riano-Pachon D.M."/>
            <person name="Roberts A.W."/>
            <person name="Sato Y."/>
            <person name="Scheller H.V."/>
            <person name="Schulz B."/>
            <person name="Schulz C."/>
            <person name="Shakirov E.V."/>
            <person name="Shibagaki N."/>
            <person name="Shinohara N."/>
            <person name="Shippen D.E."/>
            <person name="Soerensen I."/>
            <person name="Sotooka R."/>
            <person name="Sugimoto N."/>
            <person name="Sugita M."/>
            <person name="Sumikawa N."/>
            <person name="Tanurdzic M."/>
            <person name="Theissen G."/>
            <person name="Ulvskov P."/>
            <person name="Wakazuki S."/>
            <person name="Weng J.K."/>
            <person name="Willats W.W."/>
            <person name="Wipf D."/>
            <person name="Wolf P.G."/>
            <person name="Yang L."/>
            <person name="Zimmer A.D."/>
            <person name="Zhu Q."/>
            <person name="Mitros T."/>
            <person name="Hellsten U."/>
            <person name="Loque D."/>
            <person name="Otillar R."/>
            <person name="Salamov A."/>
            <person name="Schmutz J."/>
            <person name="Shapiro H."/>
            <person name="Lindquist E."/>
            <person name="Lucas S."/>
            <person name="Rokhsar D."/>
            <person name="Grigoriev I.V."/>
        </authorList>
    </citation>
    <scope>NUCLEOTIDE SEQUENCE [LARGE SCALE GENOMIC DNA]</scope>
</reference>
<evidence type="ECO:0000313" key="3">
    <source>
        <dbReference type="EMBL" id="EFJ25580.1"/>
    </source>
</evidence>
<dbReference type="PROSITE" id="PS51375">
    <property type="entry name" value="PPR"/>
    <property type="match status" value="2"/>
</dbReference>
<dbReference type="PANTHER" id="PTHR47926:SF533">
    <property type="entry name" value="DYW DOMAIN-CONTAINING PROTEIN"/>
    <property type="match status" value="1"/>
</dbReference>
<protein>
    <recommendedName>
        <fullName evidence="5">Pentacotripeptide-repeat region of PRORP domain-containing protein</fullName>
    </recommendedName>
</protein>
<accession>D8RQ23</accession>
<dbReference type="Pfam" id="PF01535">
    <property type="entry name" value="PPR"/>
    <property type="match status" value="1"/>
</dbReference>
<dbReference type="KEGG" id="smo:SELMODRAFT_98781"/>
<dbReference type="AlphaFoldDB" id="D8RQ23"/>
<dbReference type="EMBL" id="GL377586">
    <property type="protein sequence ID" value="EFJ25580.1"/>
    <property type="molecule type" value="Genomic_DNA"/>
</dbReference>
<dbReference type="GO" id="GO:0009451">
    <property type="term" value="P:RNA modification"/>
    <property type="evidence" value="ECO:0007669"/>
    <property type="project" value="InterPro"/>
</dbReference>
<feature type="repeat" description="PPR" evidence="2">
    <location>
        <begin position="111"/>
        <end position="145"/>
    </location>
</feature>
<evidence type="ECO:0000256" key="2">
    <source>
        <dbReference type="PROSITE-ProRule" id="PRU00708"/>
    </source>
</evidence>
<keyword evidence="4" id="KW-1185">Reference proteome</keyword>
<dbReference type="Proteomes" id="UP000001514">
    <property type="component" value="Unassembled WGS sequence"/>
</dbReference>
<keyword evidence="1" id="KW-0677">Repeat</keyword>
<dbReference type="InterPro" id="IPR002885">
    <property type="entry name" value="PPR_rpt"/>
</dbReference>
<evidence type="ECO:0000313" key="4">
    <source>
        <dbReference type="Proteomes" id="UP000001514"/>
    </source>
</evidence>
<feature type="repeat" description="PPR" evidence="2">
    <location>
        <begin position="76"/>
        <end position="110"/>
    </location>
</feature>
<name>D8RQ23_SELML</name>
<dbReference type="FunFam" id="1.25.40.10:FF:000158">
    <property type="entry name" value="pentatricopeptide repeat-containing protein At2g33680"/>
    <property type="match status" value="1"/>
</dbReference>
<dbReference type="GO" id="GO:0003723">
    <property type="term" value="F:RNA binding"/>
    <property type="evidence" value="ECO:0007669"/>
    <property type="project" value="InterPro"/>
</dbReference>
<dbReference type="eggNOG" id="KOG4197">
    <property type="taxonomic scope" value="Eukaryota"/>
</dbReference>
<dbReference type="Pfam" id="PF13041">
    <property type="entry name" value="PPR_2"/>
    <property type="match status" value="1"/>
</dbReference>
<dbReference type="Gramene" id="EFJ25580">
    <property type="protein sequence ID" value="EFJ25580"/>
    <property type="gene ID" value="SELMODRAFT_98781"/>
</dbReference>